<keyword evidence="3" id="KW-0106">Calcium</keyword>
<feature type="transmembrane region" description="Helical" evidence="4">
    <location>
        <begin position="20"/>
        <end position="37"/>
    </location>
</feature>
<protein>
    <submittedName>
        <fullName evidence="6">Calmodulin and related proteins (EF-Hand superfamily)</fullName>
    </submittedName>
</protein>
<dbReference type="AlphaFoldDB" id="A0A2G9GHT0"/>
<evidence type="ECO:0000256" key="1">
    <source>
        <dbReference type="ARBA" id="ARBA00022723"/>
    </source>
</evidence>
<dbReference type="EMBL" id="NKXS01004999">
    <property type="protein sequence ID" value="PIN04836.1"/>
    <property type="molecule type" value="Genomic_DNA"/>
</dbReference>
<feature type="domain" description="EF-hand" evidence="5">
    <location>
        <begin position="124"/>
        <end position="159"/>
    </location>
</feature>
<sequence>MSLSNQNAFPLYEIPLNTNTVHLTFLSVIFFQFLLLCKRISEFFLGFQSQLICSENHSDSIKNRDFEKSTKKEKKIVLSDKKVGKGEVEIVLKSLGMFSNDEENNFPAKLDEDDIFNVFEERNASLDEVKDAFDVFDDNRDGFIDEKELQRVLCALGFEEGLELEKCRRMIGVFDENGDGKIDFDEFVKFMENSFS</sequence>
<keyword evidence="4" id="KW-0472">Membrane</keyword>
<proteinExistence type="predicted"/>
<evidence type="ECO:0000256" key="3">
    <source>
        <dbReference type="ARBA" id="ARBA00022837"/>
    </source>
</evidence>
<dbReference type="SUPFAM" id="SSF47473">
    <property type="entry name" value="EF-hand"/>
    <property type="match status" value="1"/>
</dbReference>
<evidence type="ECO:0000259" key="5">
    <source>
        <dbReference type="PROSITE" id="PS50222"/>
    </source>
</evidence>
<dbReference type="InterPro" id="IPR039647">
    <property type="entry name" value="EF_hand_pair_protein_CML-like"/>
</dbReference>
<accession>A0A2G9GHT0</accession>
<keyword evidence="1" id="KW-0479">Metal-binding</keyword>
<dbReference type="Pfam" id="PF13499">
    <property type="entry name" value="EF-hand_7"/>
    <property type="match status" value="1"/>
</dbReference>
<dbReference type="PANTHER" id="PTHR10891">
    <property type="entry name" value="EF-HAND CALCIUM-BINDING DOMAIN CONTAINING PROTEIN"/>
    <property type="match status" value="1"/>
</dbReference>
<dbReference type="PROSITE" id="PS50222">
    <property type="entry name" value="EF_HAND_2"/>
    <property type="match status" value="2"/>
</dbReference>
<dbReference type="Gene3D" id="1.10.238.10">
    <property type="entry name" value="EF-hand"/>
    <property type="match status" value="1"/>
</dbReference>
<keyword evidence="2" id="KW-0677">Repeat</keyword>
<reference evidence="7" key="1">
    <citation type="journal article" date="2018" name="Gigascience">
        <title>Genome assembly of the Pink Ipe (Handroanthus impetiginosus, Bignoniaceae), a highly valued, ecologically keystone Neotropical timber forest tree.</title>
        <authorList>
            <person name="Silva-Junior O.B."/>
            <person name="Grattapaglia D."/>
            <person name="Novaes E."/>
            <person name="Collevatti R.G."/>
        </authorList>
    </citation>
    <scope>NUCLEOTIDE SEQUENCE [LARGE SCALE GENOMIC DNA]</scope>
    <source>
        <strain evidence="7">cv. UFG-1</strain>
    </source>
</reference>
<feature type="domain" description="EF-hand" evidence="5">
    <location>
        <begin position="162"/>
        <end position="196"/>
    </location>
</feature>
<name>A0A2G9GHT0_9LAMI</name>
<keyword evidence="4" id="KW-0812">Transmembrane</keyword>
<organism evidence="6 7">
    <name type="scientific">Handroanthus impetiginosus</name>
    <dbReference type="NCBI Taxonomy" id="429701"/>
    <lineage>
        <taxon>Eukaryota</taxon>
        <taxon>Viridiplantae</taxon>
        <taxon>Streptophyta</taxon>
        <taxon>Embryophyta</taxon>
        <taxon>Tracheophyta</taxon>
        <taxon>Spermatophyta</taxon>
        <taxon>Magnoliopsida</taxon>
        <taxon>eudicotyledons</taxon>
        <taxon>Gunneridae</taxon>
        <taxon>Pentapetalae</taxon>
        <taxon>asterids</taxon>
        <taxon>lamiids</taxon>
        <taxon>Lamiales</taxon>
        <taxon>Bignoniaceae</taxon>
        <taxon>Crescentiina</taxon>
        <taxon>Tabebuia alliance</taxon>
        <taxon>Handroanthus</taxon>
    </lineage>
</organism>
<dbReference type="InterPro" id="IPR011992">
    <property type="entry name" value="EF-hand-dom_pair"/>
</dbReference>
<evidence type="ECO:0000256" key="2">
    <source>
        <dbReference type="ARBA" id="ARBA00022737"/>
    </source>
</evidence>
<dbReference type="InterPro" id="IPR002048">
    <property type="entry name" value="EF_hand_dom"/>
</dbReference>
<comment type="caution">
    <text evidence="6">The sequence shown here is derived from an EMBL/GenBank/DDBJ whole genome shotgun (WGS) entry which is preliminary data.</text>
</comment>
<dbReference type="PROSITE" id="PS00018">
    <property type="entry name" value="EF_HAND_1"/>
    <property type="match status" value="2"/>
</dbReference>
<dbReference type="SMART" id="SM00054">
    <property type="entry name" value="EFh"/>
    <property type="match status" value="2"/>
</dbReference>
<keyword evidence="7" id="KW-1185">Reference proteome</keyword>
<evidence type="ECO:0000256" key="4">
    <source>
        <dbReference type="SAM" id="Phobius"/>
    </source>
</evidence>
<gene>
    <name evidence="6" type="ORF">CDL12_22625</name>
</gene>
<dbReference type="PRINTS" id="PR01697">
    <property type="entry name" value="PARVALBUMIN"/>
</dbReference>
<evidence type="ECO:0000313" key="6">
    <source>
        <dbReference type="EMBL" id="PIN04836.1"/>
    </source>
</evidence>
<dbReference type="STRING" id="429701.A0A2G9GHT0"/>
<keyword evidence="4" id="KW-1133">Transmembrane helix</keyword>
<dbReference type="OrthoDB" id="26525at2759"/>
<dbReference type="Proteomes" id="UP000231279">
    <property type="component" value="Unassembled WGS sequence"/>
</dbReference>
<evidence type="ECO:0000313" key="7">
    <source>
        <dbReference type="Proteomes" id="UP000231279"/>
    </source>
</evidence>
<dbReference type="InterPro" id="IPR018247">
    <property type="entry name" value="EF_Hand_1_Ca_BS"/>
</dbReference>
<dbReference type="GO" id="GO:0005509">
    <property type="term" value="F:calcium ion binding"/>
    <property type="evidence" value="ECO:0007669"/>
    <property type="project" value="InterPro"/>
</dbReference>
<dbReference type="CDD" id="cd00051">
    <property type="entry name" value="EFh"/>
    <property type="match status" value="1"/>
</dbReference>